<sequence length="131" mass="15093">IQKGYDWVSKKHRRGQASEMDEATTTEIGISAKIARPERLVHPIRLQVLEIHLKPKMNHSDSMRRVNEECRCNAQSTKVVLEILGVSDNLGSLSHSTFQSHPIFFAIESIKCVWSCSFAFFWCQRIKHEII</sequence>
<dbReference type="EMBL" id="CAMXCT020003490">
    <property type="protein sequence ID" value="CAL1158138.1"/>
    <property type="molecule type" value="Genomic_DNA"/>
</dbReference>
<evidence type="ECO:0000256" key="1">
    <source>
        <dbReference type="SAM" id="MobiDB-lite"/>
    </source>
</evidence>
<comment type="caution">
    <text evidence="2">The sequence shown here is derived from an EMBL/GenBank/DDBJ whole genome shotgun (WGS) entry which is preliminary data.</text>
</comment>
<evidence type="ECO:0000313" key="4">
    <source>
        <dbReference type="Proteomes" id="UP001152797"/>
    </source>
</evidence>
<keyword evidence="4" id="KW-1185">Reference proteome</keyword>
<dbReference type="EMBL" id="CAMXCT010003490">
    <property type="protein sequence ID" value="CAI4004763.1"/>
    <property type="molecule type" value="Genomic_DNA"/>
</dbReference>
<organism evidence="2">
    <name type="scientific">Cladocopium goreaui</name>
    <dbReference type="NCBI Taxonomy" id="2562237"/>
    <lineage>
        <taxon>Eukaryota</taxon>
        <taxon>Sar</taxon>
        <taxon>Alveolata</taxon>
        <taxon>Dinophyceae</taxon>
        <taxon>Suessiales</taxon>
        <taxon>Symbiodiniaceae</taxon>
        <taxon>Cladocopium</taxon>
    </lineage>
</organism>
<protein>
    <submittedName>
        <fullName evidence="2">Uncharacterized protein</fullName>
    </submittedName>
</protein>
<dbReference type="AlphaFoldDB" id="A0A9P1G970"/>
<proteinExistence type="predicted"/>
<gene>
    <name evidence="2" type="ORF">C1SCF055_LOCUS30536</name>
</gene>
<accession>A0A9P1G970</accession>
<evidence type="ECO:0000313" key="2">
    <source>
        <dbReference type="EMBL" id="CAI4004763.1"/>
    </source>
</evidence>
<dbReference type="EMBL" id="CAMXCT030003490">
    <property type="protein sequence ID" value="CAL4792075.1"/>
    <property type="molecule type" value="Genomic_DNA"/>
</dbReference>
<dbReference type="Proteomes" id="UP001152797">
    <property type="component" value="Unassembled WGS sequence"/>
</dbReference>
<name>A0A9P1G970_9DINO</name>
<reference evidence="2" key="1">
    <citation type="submission" date="2022-10" db="EMBL/GenBank/DDBJ databases">
        <authorList>
            <person name="Chen Y."/>
            <person name="Dougan E. K."/>
            <person name="Chan C."/>
            <person name="Rhodes N."/>
            <person name="Thang M."/>
        </authorList>
    </citation>
    <scope>NUCLEOTIDE SEQUENCE</scope>
</reference>
<reference evidence="3 4" key="2">
    <citation type="submission" date="2024-05" db="EMBL/GenBank/DDBJ databases">
        <authorList>
            <person name="Chen Y."/>
            <person name="Shah S."/>
            <person name="Dougan E. K."/>
            <person name="Thang M."/>
            <person name="Chan C."/>
        </authorList>
    </citation>
    <scope>NUCLEOTIDE SEQUENCE [LARGE SCALE GENOMIC DNA]</scope>
</reference>
<feature type="region of interest" description="Disordered" evidence="1">
    <location>
        <begin position="1"/>
        <end position="23"/>
    </location>
</feature>
<feature type="non-terminal residue" evidence="2">
    <location>
        <position position="1"/>
    </location>
</feature>
<evidence type="ECO:0000313" key="3">
    <source>
        <dbReference type="EMBL" id="CAL4792075.1"/>
    </source>
</evidence>